<name>A0A2N3XYS9_SACSN</name>
<dbReference type="PROSITE" id="PS51186">
    <property type="entry name" value="GNAT"/>
    <property type="match status" value="1"/>
</dbReference>
<evidence type="ECO:0000313" key="3">
    <source>
        <dbReference type="Proteomes" id="UP000233786"/>
    </source>
</evidence>
<dbReference type="RefSeq" id="WP_010696906.1">
    <property type="nucleotide sequence ID" value="NZ_CP061007.1"/>
</dbReference>
<proteinExistence type="predicted"/>
<dbReference type="STRING" id="994479.GCA_000194155_03650"/>
<dbReference type="InterPro" id="IPR000182">
    <property type="entry name" value="GNAT_dom"/>
</dbReference>
<dbReference type="Pfam" id="PF00583">
    <property type="entry name" value="Acetyltransf_1"/>
    <property type="match status" value="1"/>
</dbReference>
<sequence>MRPATSLDAKITQIYVSSWNEGFAGFFPSREVSNGLEARWAEALTAAPPSRWWVATRAEKVVGFAGTGTSRDPVDPNLGELDTIAVDPPCWRTGRGRLLMDSAVDHLCRDGFEEA</sequence>
<organism evidence="2 3">
    <name type="scientific">Saccharopolyspora spinosa</name>
    <dbReference type="NCBI Taxonomy" id="60894"/>
    <lineage>
        <taxon>Bacteria</taxon>
        <taxon>Bacillati</taxon>
        <taxon>Actinomycetota</taxon>
        <taxon>Actinomycetes</taxon>
        <taxon>Pseudonocardiales</taxon>
        <taxon>Pseudonocardiaceae</taxon>
        <taxon>Saccharopolyspora</taxon>
    </lineage>
</organism>
<dbReference type="EMBL" id="PJNB01000001">
    <property type="protein sequence ID" value="PKW15802.1"/>
    <property type="molecule type" value="Genomic_DNA"/>
</dbReference>
<keyword evidence="3" id="KW-1185">Reference proteome</keyword>
<dbReference type="CDD" id="cd04301">
    <property type="entry name" value="NAT_SF"/>
    <property type="match status" value="1"/>
</dbReference>
<dbReference type="GO" id="GO:0016747">
    <property type="term" value="F:acyltransferase activity, transferring groups other than amino-acyl groups"/>
    <property type="evidence" value="ECO:0007669"/>
    <property type="project" value="InterPro"/>
</dbReference>
<evidence type="ECO:0000313" key="2">
    <source>
        <dbReference type="EMBL" id="PKW15802.1"/>
    </source>
</evidence>
<evidence type="ECO:0000259" key="1">
    <source>
        <dbReference type="PROSITE" id="PS51186"/>
    </source>
</evidence>
<comment type="caution">
    <text evidence="2">The sequence shown here is derived from an EMBL/GenBank/DDBJ whole genome shotgun (WGS) entry which is preliminary data.</text>
</comment>
<dbReference type="SUPFAM" id="SSF55729">
    <property type="entry name" value="Acyl-CoA N-acyltransferases (Nat)"/>
    <property type="match status" value="1"/>
</dbReference>
<reference evidence="2" key="1">
    <citation type="submission" date="2017-12" db="EMBL/GenBank/DDBJ databases">
        <title>Sequencing the genomes of 1000 Actinobacteria strains.</title>
        <authorList>
            <person name="Klenk H.-P."/>
        </authorList>
    </citation>
    <scope>NUCLEOTIDE SEQUENCE [LARGE SCALE GENOMIC DNA]</scope>
    <source>
        <strain evidence="2">DSM 44228</strain>
    </source>
</reference>
<dbReference type="AlphaFoldDB" id="A0A2N3XYS9"/>
<dbReference type="InterPro" id="IPR016181">
    <property type="entry name" value="Acyl_CoA_acyltransferase"/>
</dbReference>
<dbReference type="Gene3D" id="3.40.630.30">
    <property type="match status" value="1"/>
</dbReference>
<feature type="domain" description="N-acetyltransferase" evidence="1">
    <location>
        <begin position="1"/>
        <end position="115"/>
    </location>
</feature>
<protein>
    <submittedName>
        <fullName evidence="2">Acetyltransferase (GNAT) family protein</fullName>
    </submittedName>
</protein>
<accession>A0A2N3XYS9</accession>
<dbReference type="Proteomes" id="UP000233786">
    <property type="component" value="Unassembled WGS sequence"/>
</dbReference>
<gene>
    <name evidence="2" type="ORF">A8926_3567</name>
</gene>